<name>A0A834TJ80_9FABA</name>
<comment type="caution">
    <text evidence="2">The sequence shown here is derived from an EMBL/GenBank/DDBJ whole genome shotgun (WGS) entry which is preliminary data.</text>
</comment>
<evidence type="ECO:0000313" key="3">
    <source>
        <dbReference type="Proteomes" id="UP000634136"/>
    </source>
</evidence>
<accession>A0A834TJ80</accession>
<evidence type="ECO:0000313" key="2">
    <source>
        <dbReference type="EMBL" id="KAF7822287.1"/>
    </source>
</evidence>
<organism evidence="2 3">
    <name type="scientific">Senna tora</name>
    <dbReference type="NCBI Taxonomy" id="362788"/>
    <lineage>
        <taxon>Eukaryota</taxon>
        <taxon>Viridiplantae</taxon>
        <taxon>Streptophyta</taxon>
        <taxon>Embryophyta</taxon>
        <taxon>Tracheophyta</taxon>
        <taxon>Spermatophyta</taxon>
        <taxon>Magnoliopsida</taxon>
        <taxon>eudicotyledons</taxon>
        <taxon>Gunneridae</taxon>
        <taxon>Pentapetalae</taxon>
        <taxon>rosids</taxon>
        <taxon>fabids</taxon>
        <taxon>Fabales</taxon>
        <taxon>Fabaceae</taxon>
        <taxon>Caesalpinioideae</taxon>
        <taxon>Cassia clade</taxon>
        <taxon>Senna</taxon>
    </lineage>
</organism>
<sequence>MVHTQESEDPSFFGSGDTKVEVPTSSIPRGMGASVAFSGRRVIAPEEVAAGRVPPLIRLRFQCQIMPINDILPRSRKEFYGACLVSSEVTETTSTFFAQNSPRKEMWGVPQLHHVLPHML</sequence>
<dbReference type="AlphaFoldDB" id="A0A834TJ80"/>
<proteinExistence type="predicted"/>
<keyword evidence="3" id="KW-1185">Reference proteome</keyword>
<evidence type="ECO:0000256" key="1">
    <source>
        <dbReference type="SAM" id="MobiDB-lite"/>
    </source>
</evidence>
<dbReference type="Proteomes" id="UP000634136">
    <property type="component" value="Unassembled WGS sequence"/>
</dbReference>
<gene>
    <name evidence="2" type="ORF">G2W53_027742</name>
</gene>
<feature type="region of interest" description="Disordered" evidence="1">
    <location>
        <begin position="1"/>
        <end position="26"/>
    </location>
</feature>
<reference evidence="2" key="1">
    <citation type="submission" date="2020-09" db="EMBL/GenBank/DDBJ databases">
        <title>Genome-Enabled Discovery of Anthraquinone Biosynthesis in Senna tora.</title>
        <authorList>
            <person name="Kang S.-H."/>
            <person name="Pandey R.P."/>
            <person name="Lee C.-M."/>
            <person name="Sim J.-S."/>
            <person name="Jeong J.-T."/>
            <person name="Choi B.-S."/>
            <person name="Jung M."/>
            <person name="Ginzburg D."/>
            <person name="Zhao K."/>
            <person name="Won S.Y."/>
            <person name="Oh T.-J."/>
            <person name="Yu Y."/>
            <person name="Kim N.-H."/>
            <person name="Lee O.R."/>
            <person name="Lee T.-H."/>
            <person name="Bashyal P."/>
            <person name="Kim T.-S."/>
            <person name="Lee W.-H."/>
            <person name="Kawkins C."/>
            <person name="Kim C.-K."/>
            <person name="Kim J.S."/>
            <person name="Ahn B.O."/>
            <person name="Rhee S.Y."/>
            <person name="Sohng J.K."/>
        </authorList>
    </citation>
    <scope>NUCLEOTIDE SEQUENCE</scope>
    <source>
        <tissue evidence="2">Leaf</tissue>
    </source>
</reference>
<dbReference type="EMBL" id="JAAIUW010000008">
    <property type="protein sequence ID" value="KAF7822287.1"/>
    <property type="molecule type" value="Genomic_DNA"/>
</dbReference>
<protein>
    <submittedName>
        <fullName evidence="2">Uncharacterized protein</fullName>
    </submittedName>
</protein>